<dbReference type="GO" id="GO:0016757">
    <property type="term" value="F:glycosyltransferase activity"/>
    <property type="evidence" value="ECO:0007669"/>
    <property type="project" value="UniProtKB-KW"/>
</dbReference>
<dbReference type="PANTHER" id="PTHR36836:SF1">
    <property type="entry name" value="COLANIC ACID BIOSYNTHESIS PROTEIN WCAK"/>
    <property type="match status" value="1"/>
</dbReference>
<evidence type="ECO:0000313" key="3">
    <source>
        <dbReference type="Proteomes" id="UP001190466"/>
    </source>
</evidence>
<keyword evidence="2" id="KW-0328">Glycosyltransferase</keyword>
<dbReference type="EC" id="2.4.-.-" evidence="2"/>
<proteinExistence type="predicted"/>
<feature type="domain" description="Polysaccharide pyruvyl transferase" evidence="1">
    <location>
        <begin position="21"/>
        <end position="205"/>
    </location>
</feature>
<dbReference type="EMBL" id="OY726395">
    <property type="protein sequence ID" value="CAJ1583662.1"/>
    <property type="molecule type" value="Genomic_DNA"/>
</dbReference>
<dbReference type="InterPro" id="IPR007345">
    <property type="entry name" value="Polysacch_pyruvyl_Trfase"/>
</dbReference>
<organism evidence="2 3">
    <name type="scientific">[Mycobacterium] wendilense</name>
    <dbReference type="NCBI Taxonomy" id="3064284"/>
    <lineage>
        <taxon>Bacteria</taxon>
        <taxon>Bacillati</taxon>
        <taxon>Actinomycetota</taxon>
        <taxon>Actinomycetes</taxon>
        <taxon>Mycobacteriales</taxon>
        <taxon>Mycobacteriaceae</taxon>
        <taxon>Mycolicibacter</taxon>
    </lineage>
</organism>
<name>A0ABM9MF44_9MYCO</name>
<evidence type="ECO:0000313" key="2">
    <source>
        <dbReference type="EMBL" id="CAJ1583662.1"/>
    </source>
</evidence>
<keyword evidence="3" id="KW-1185">Reference proteome</keyword>
<dbReference type="RefSeq" id="WP_316510154.1">
    <property type="nucleotide sequence ID" value="NZ_OY726395.1"/>
</dbReference>
<dbReference type="PANTHER" id="PTHR36836">
    <property type="entry name" value="COLANIC ACID BIOSYNTHESIS PROTEIN WCAK"/>
    <property type="match status" value="1"/>
</dbReference>
<gene>
    <name evidence="2" type="ORF">MU0050_002748</name>
</gene>
<accession>A0ABM9MF44</accession>
<protein>
    <submittedName>
        <fullName evidence="2">Polysaccharide pyruvyl transferase family protein</fullName>
        <ecNumber evidence="2">2.4.-.-</ecNumber>
    </submittedName>
</protein>
<sequence length="408" mass="44070">MSLPPTDPKLIYLVAPAGNPNYGDEFILRAWLRYLARVRPDTEVVVDCHTPGQAAVLLKRWHPRVTFVDTVWRICFETAEQPAEQVVDLAADVLDNPGRLPRIASGVELLARADTVHLVGGGYLNTVWSHHLSLLATASAAVQQFGLRAVATGQGLLPIGDDGRRAWLQKLGSQFALFDVRDRPSHDALADTACQVTHTGDDAWLGATEDCVYDESSPAAARDFVFCLQSDLMDDFDGGRGIDGLVEATSRLVQRWQLRGPDVAFVEALPGADRQVYDRVADQLPGALFVPFTELWNRGVPARAGQTWVSTRFHLHLLAAAAGAGGVALAGRTDYYPIKHQSLLAAGSRWQLGDPGALPEHPPTAGGFPADAVARLSAGKLALAAQLYPPAPTRIHRAAKAIRGLSRR</sequence>
<keyword evidence="2" id="KW-0808">Transferase</keyword>
<evidence type="ECO:0000259" key="1">
    <source>
        <dbReference type="Pfam" id="PF04230"/>
    </source>
</evidence>
<dbReference type="Proteomes" id="UP001190466">
    <property type="component" value="Chromosome"/>
</dbReference>
<reference evidence="2 3" key="1">
    <citation type="submission" date="2023-08" db="EMBL/GenBank/DDBJ databases">
        <authorList>
            <person name="Folkvardsen B D."/>
            <person name="Norman A."/>
        </authorList>
    </citation>
    <scope>NUCLEOTIDE SEQUENCE [LARGE SCALE GENOMIC DNA]</scope>
    <source>
        <strain evidence="2 3">Mu0050</strain>
    </source>
</reference>
<dbReference type="Pfam" id="PF04230">
    <property type="entry name" value="PS_pyruv_trans"/>
    <property type="match status" value="1"/>
</dbReference>